<comment type="caution">
    <text evidence="2">The sequence shown here is derived from an EMBL/GenBank/DDBJ whole genome shotgun (WGS) entry which is preliminary data.</text>
</comment>
<protein>
    <recommendedName>
        <fullName evidence="4">Zinc resistance-associated protein</fullName>
    </recommendedName>
</protein>
<feature type="region of interest" description="Disordered" evidence="1">
    <location>
        <begin position="191"/>
        <end position="215"/>
    </location>
</feature>
<accession>A0A510X5V0</accession>
<dbReference type="Proteomes" id="UP000321275">
    <property type="component" value="Unassembled WGS sequence"/>
</dbReference>
<name>A0A510X5V0_9GAMM</name>
<evidence type="ECO:0000256" key="1">
    <source>
        <dbReference type="SAM" id="MobiDB-lite"/>
    </source>
</evidence>
<evidence type="ECO:0000313" key="3">
    <source>
        <dbReference type="Proteomes" id="UP000321275"/>
    </source>
</evidence>
<dbReference type="AlphaFoldDB" id="A0A510X5V0"/>
<dbReference type="InterPro" id="IPR012899">
    <property type="entry name" value="LTXXQ"/>
</dbReference>
<dbReference type="CDD" id="cd09916">
    <property type="entry name" value="CpxP_like"/>
    <property type="match status" value="1"/>
</dbReference>
<dbReference type="RefSeq" id="WP_146802081.1">
    <property type="nucleotide sequence ID" value="NZ_BJUK01000009.1"/>
</dbReference>
<gene>
    <name evidence="2" type="ORF">HPA02_10870</name>
</gene>
<keyword evidence="3" id="KW-1185">Reference proteome</keyword>
<dbReference type="Pfam" id="PF07813">
    <property type="entry name" value="LTXXQ"/>
    <property type="match status" value="1"/>
</dbReference>
<proteinExistence type="predicted"/>
<evidence type="ECO:0000313" key="2">
    <source>
        <dbReference type="EMBL" id="GEK46804.1"/>
    </source>
</evidence>
<organism evidence="2 3">
    <name type="scientific">Bisbaumannia pacifica</name>
    <dbReference type="NCBI Taxonomy" id="77098"/>
    <lineage>
        <taxon>Bacteria</taxon>
        <taxon>Pseudomonadati</taxon>
        <taxon>Pseudomonadota</taxon>
        <taxon>Gammaproteobacteria</taxon>
        <taxon>Oceanospirillales</taxon>
        <taxon>Halomonadaceae</taxon>
        <taxon>Bisbaumannia</taxon>
    </lineage>
</organism>
<evidence type="ECO:0008006" key="4">
    <source>
        <dbReference type="Google" id="ProtNLM"/>
    </source>
</evidence>
<dbReference type="Gene3D" id="1.20.120.1490">
    <property type="match status" value="1"/>
</dbReference>
<dbReference type="OrthoDB" id="6174033at2"/>
<sequence length="215" mass="23175">MEIRQQTLALGLALVLGASGTGVVLAQSMPTNQFGQGSGMMGGNGGQGGMGPDMMRGMMGGGQGGMEPGMMRGMMGGGQGGMGPGMMRGMIGGGTMPCPMMGDAGMGMMQEMLESEQRDEMRELMQAHRPAQFERMGRLMNLRDDLMAEMHQERPDPAAVQEHHARMAELHGEMLSEMVRMRNAMHDLMTDEQRQQLQQANPEGGVDPDGHDEHH</sequence>
<reference evidence="2 3" key="1">
    <citation type="submission" date="2019-07" db="EMBL/GenBank/DDBJ databases">
        <title>Whole genome shotgun sequence of Halomonas pacifica NBRC 102220.</title>
        <authorList>
            <person name="Hosoyama A."/>
            <person name="Uohara A."/>
            <person name="Ohji S."/>
            <person name="Ichikawa N."/>
        </authorList>
    </citation>
    <scope>NUCLEOTIDE SEQUENCE [LARGE SCALE GENOMIC DNA]</scope>
    <source>
        <strain evidence="2 3">NBRC 102220</strain>
    </source>
</reference>
<dbReference type="EMBL" id="BJUK01000009">
    <property type="protein sequence ID" value="GEK46804.1"/>
    <property type="molecule type" value="Genomic_DNA"/>
</dbReference>
<dbReference type="GO" id="GO:0042597">
    <property type="term" value="C:periplasmic space"/>
    <property type="evidence" value="ECO:0007669"/>
    <property type="project" value="InterPro"/>
</dbReference>